<comment type="caution">
    <text evidence="2">The sequence shown here is derived from an EMBL/GenBank/DDBJ whole genome shotgun (WGS) entry which is preliminary data.</text>
</comment>
<dbReference type="SMART" id="SM00849">
    <property type="entry name" value="Lactamase_B"/>
    <property type="match status" value="1"/>
</dbReference>
<dbReference type="GO" id="GO:0016787">
    <property type="term" value="F:hydrolase activity"/>
    <property type="evidence" value="ECO:0007669"/>
    <property type="project" value="UniProtKB-KW"/>
</dbReference>
<dbReference type="Pfam" id="PF00753">
    <property type="entry name" value="Lactamase_B"/>
    <property type="match status" value="1"/>
</dbReference>
<dbReference type="InterPro" id="IPR001279">
    <property type="entry name" value="Metallo-B-lactamas"/>
</dbReference>
<dbReference type="CDD" id="cd07725">
    <property type="entry name" value="TTHA1429-like_MBL-fold"/>
    <property type="match status" value="1"/>
</dbReference>
<dbReference type="InterPro" id="IPR036866">
    <property type="entry name" value="RibonucZ/Hydroxyglut_hydro"/>
</dbReference>
<protein>
    <submittedName>
        <fullName evidence="2">MBL fold metallo-hydrolase</fullName>
    </submittedName>
</protein>
<dbReference type="Gene3D" id="3.60.15.10">
    <property type="entry name" value="Ribonuclease Z/Hydroxyacylglutathione hydrolase-like"/>
    <property type="match status" value="1"/>
</dbReference>
<dbReference type="InterPro" id="IPR036388">
    <property type="entry name" value="WH-like_DNA-bd_sf"/>
</dbReference>
<evidence type="ECO:0000259" key="1">
    <source>
        <dbReference type="SMART" id="SM00849"/>
    </source>
</evidence>
<dbReference type="AlphaFoldDB" id="A0A6L3V2B7"/>
<dbReference type="Gene3D" id="1.10.10.10">
    <property type="entry name" value="Winged helix-like DNA-binding domain superfamily/Winged helix DNA-binding domain"/>
    <property type="match status" value="1"/>
</dbReference>
<dbReference type="EMBL" id="WBOS01000014">
    <property type="protein sequence ID" value="KAB2330489.1"/>
    <property type="molecule type" value="Genomic_DNA"/>
</dbReference>
<dbReference type="RefSeq" id="WP_151536588.1">
    <property type="nucleotide sequence ID" value="NZ_WBOS01000014.1"/>
</dbReference>
<proteinExistence type="predicted"/>
<dbReference type="Pfam" id="PF21221">
    <property type="entry name" value="B_lactamase-like_C"/>
    <property type="match status" value="1"/>
</dbReference>
<accession>A0A6L3V2B7</accession>
<evidence type="ECO:0000313" key="2">
    <source>
        <dbReference type="EMBL" id="KAB2330489.1"/>
    </source>
</evidence>
<dbReference type="InterPro" id="IPR050662">
    <property type="entry name" value="Sec-metab_biosynth-thioest"/>
</dbReference>
<evidence type="ECO:0000313" key="3">
    <source>
        <dbReference type="Proteomes" id="UP000481030"/>
    </source>
</evidence>
<dbReference type="PANTHER" id="PTHR23131">
    <property type="entry name" value="ENDORIBONUCLEASE LACTB2"/>
    <property type="match status" value="1"/>
</dbReference>
<reference evidence="2 3" key="1">
    <citation type="journal article" date="2016" name="Antonie Van Leeuwenhoek">
        <title>Bacillus depressus sp. nov., isolated from soil of a sunflower field.</title>
        <authorList>
            <person name="Wei X."/>
            <person name="Xin D."/>
            <person name="Xin Y."/>
            <person name="Zhang H."/>
            <person name="Wang T."/>
            <person name="Zhang J."/>
        </authorList>
    </citation>
    <scope>NUCLEOTIDE SEQUENCE [LARGE SCALE GENOMIC DNA]</scope>
    <source>
        <strain evidence="2 3">BZ1</strain>
    </source>
</reference>
<dbReference type="OrthoDB" id="9761531at2"/>
<dbReference type="InterPro" id="IPR048933">
    <property type="entry name" value="B_lactamase-like_C"/>
</dbReference>
<keyword evidence="2" id="KW-0378">Hydrolase</keyword>
<name>A0A6L3V2B7_9BACI</name>
<gene>
    <name evidence="2" type="ORF">F7731_20160</name>
</gene>
<dbReference type="PANTHER" id="PTHR23131:SF4">
    <property type="entry name" value="METALLO-BETA-LACTAMASE SUPERFAMILY POTEIN"/>
    <property type="match status" value="1"/>
</dbReference>
<feature type="domain" description="Metallo-beta-lactamase" evidence="1">
    <location>
        <begin position="23"/>
        <end position="234"/>
    </location>
</feature>
<dbReference type="SUPFAM" id="SSF56281">
    <property type="entry name" value="Metallo-hydrolase/oxidoreductase"/>
    <property type="match status" value="1"/>
</dbReference>
<dbReference type="Proteomes" id="UP000481030">
    <property type="component" value="Unassembled WGS sequence"/>
</dbReference>
<sequence length="317" mass="36678">MTIEKIALNGYRIGIPIPFPMKFIYCYLYKNTDHYVLIDVGFNYDKAKVAWEEAFKELNIDPKEIKTIYLTHFHPDHSGLSGWMQQLTDADVYMHEIDLHMLERVWGENSTQTKNVEEMNLIHGVPHQLSKDISSHMDLIIDNVLPLPNVKPISGEVEFGNRIWEVIHTPGHSNGHICFYQKDEKLLIAGDHILDKITPNISFWPGASQTPLHDYIDSLHKIRSLQVERALPGHGIVIENVNERISELIHHHEQRLAEMEDLAQGRSAYQIAEDIFAHKELSAHQWRFAIAETIAHLEYLTQENRIKRVNSSPVVYK</sequence>
<keyword evidence="3" id="KW-1185">Reference proteome</keyword>
<organism evidence="2 3">
    <name type="scientific">Cytobacillus depressus</name>
    <dbReference type="NCBI Taxonomy" id="1602942"/>
    <lineage>
        <taxon>Bacteria</taxon>
        <taxon>Bacillati</taxon>
        <taxon>Bacillota</taxon>
        <taxon>Bacilli</taxon>
        <taxon>Bacillales</taxon>
        <taxon>Bacillaceae</taxon>
        <taxon>Cytobacillus</taxon>
    </lineage>
</organism>